<evidence type="ECO:0000313" key="1">
    <source>
        <dbReference type="EMBL" id="TVT25891.1"/>
    </source>
</evidence>
<dbReference type="Proteomes" id="UP000318578">
    <property type="component" value="Unassembled WGS sequence"/>
</dbReference>
<evidence type="ECO:0000313" key="2">
    <source>
        <dbReference type="Proteomes" id="UP000318578"/>
    </source>
</evidence>
<keyword evidence="2" id="KW-1185">Reference proteome</keyword>
<dbReference type="RefSeq" id="WP_144631693.1">
    <property type="nucleotide sequence ID" value="NZ_BNAX01000008.1"/>
</dbReference>
<comment type="caution">
    <text evidence="1">The sequence shown here is derived from an EMBL/GenBank/DDBJ whole genome shotgun (WGS) entry which is preliminary data.</text>
</comment>
<accession>A0A558ANQ8</accession>
<proteinExistence type="predicted"/>
<name>A0A558ANQ8_9PSEU</name>
<dbReference type="OrthoDB" id="9901741at2"/>
<organism evidence="1 2">
    <name type="scientific">Amycolatopsis acidiphila</name>
    <dbReference type="NCBI Taxonomy" id="715473"/>
    <lineage>
        <taxon>Bacteria</taxon>
        <taxon>Bacillati</taxon>
        <taxon>Actinomycetota</taxon>
        <taxon>Actinomycetes</taxon>
        <taxon>Pseudonocardiales</taxon>
        <taxon>Pseudonocardiaceae</taxon>
        <taxon>Amycolatopsis</taxon>
    </lineage>
</organism>
<reference evidence="1 2" key="1">
    <citation type="submission" date="2019-07" db="EMBL/GenBank/DDBJ databases">
        <title>New species of Amycolatopsis and Streptomyces.</title>
        <authorList>
            <person name="Duangmal K."/>
            <person name="Teo W.F.A."/>
            <person name="Lipun K."/>
        </authorList>
    </citation>
    <scope>NUCLEOTIDE SEQUENCE [LARGE SCALE GENOMIC DNA]</scope>
    <source>
        <strain evidence="1 2">JCM 30562</strain>
    </source>
</reference>
<sequence>MSDLPPPGDQDSAVPVRRPVATGLVWLCPSALLIGELMVTGHVRPFTVLVSLAATFAVFSRRAWGRAAAALLALADALTHAVLVPADSRWLTLVGFDVAVVIAVIMSGKPESSSET</sequence>
<dbReference type="AlphaFoldDB" id="A0A558ANQ8"/>
<gene>
    <name evidence="1" type="ORF">FNH06_00145</name>
</gene>
<dbReference type="EMBL" id="VJZA01000001">
    <property type="protein sequence ID" value="TVT25891.1"/>
    <property type="molecule type" value="Genomic_DNA"/>
</dbReference>
<protein>
    <submittedName>
        <fullName evidence="1">Uncharacterized protein</fullName>
    </submittedName>
</protein>